<dbReference type="RefSeq" id="WP_015498829.1">
    <property type="nucleotide sequence ID" value="NC_020911.1"/>
</dbReference>
<evidence type="ECO:0000313" key="2">
    <source>
        <dbReference type="EMBL" id="AGI66787.1"/>
    </source>
</evidence>
<dbReference type="AlphaFoldDB" id="M9R3I1"/>
<feature type="compositionally biased region" description="Basic and acidic residues" evidence="1">
    <location>
        <begin position="77"/>
        <end position="94"/>
    </location>
</feature>
<accession>M9R3I1</accession>
<keyword evidence="3" id="KW-1185">Reference proteome</keyword>
<sequence length="105" mass="11706">MTATLLIFAADKLGLAPHWMSVALARKLKADGFLTVGDRKNLRHKLPRAFLTGGSRAYALKLSELQKWSETLEQSEQQEKHQDISHRSDRSDRSDVVIACAACSI</sequence>
<dbReference type="EMBL" id="CP003740">
    <property type="protein sequence ID" value="AGI66787.1"/>
    <property type="molecule type" value="Genomic_DNA"/>
</dbReference>
<dbReference type="Proteomes" id="UP000005307">
    <property type="component" value="Chromosome"/>
</dbReference>
<proteinExistence type="predicted"/>
<reference evidence="2 3" key="1">
    <citation type="journal article" date="2013" name="PLoS ONE">
        <title>Poles Apart: Arctic and Antarctic Octadecabacter strains Share High Genome Plasticity and a New Type of Xanthorhodopsin.</title>
        <authorList>
            <person name="Vollmers J."/>
            <person name="Voget S."/>
            <person name="Dietrich S."/>
            <person name="Gollnow K."/>
            <person name="Smits M."/>
            <person name="Meyer K."/>
            <person name="Brinkhoff T."/>
            <person name="Simon M."/>
            <person name="Daniel R."/>
        </authorList>
    </citation>
    <scope>NUCLEOTIDE SEQUENCE [LARGE SCALE GENOMIC DNA]</scope>
    <source>
        <strain evidence="2 3">307</strain>
    </source>
</reference>
<feature type="region of interest" description="Disordered" evidence="1">
    <location>
        <begin position="73"/>
        <end position="94"/>
    </location>
</feature>
<protein>
    <submittedName>
        <fullName evidence="2">Uncharacterized protein</fullName>
    </submittedName>
</protein>
<dbReference type="KEGG" id="oat:OAN307_c10820"/>
<dbReference type="HOGENOM" id="CLU_2233745_0_0_5"/>
<organism evidence="2 3">
    <name type="scientific">Octadecabacter antarcticus 307</name>
    <dbReference type="NCBI Taxonomy" id="391626"/>
    <lineage>
        <taxon>Bacteria</taxon>
        <taxon>Pseudomonadati</taxon>
        <taxon>Pseudomonadota</taxon>
        <taxon>Alphaproteobacteria</taxon>
        <taxon>Rhodobacterales</taxon>
        <taxon>Roseobacteraceae</taxon>
        <taxon>Octadecabacter</taxon>
    </lineage>
</organism>
<gene>
    <name evidence="2" type="ORF">OAN307_c10820</name>
</gene>
<evidence type="ECO:0000256" key="1">
    <source>
        <dbReference type="SAM" id="MobiDB-lite"/>
    </source>
</evidence>
<name>M9R3I1_9RHOB</name>
<evidence type="ECO:0000313" key="3">
    <source>
        <dbReference type="Proteomes" id="UP000005307"/>
    </source>
</evidence>